<accession>A0A177DQE7</accession>
<gene>
    <name evidence="3" type="ORF">AA0117_g6881</name>
    <name evidence="2" type="ORF">CC77DRAFT_1007923</name>
</gene>
<dbReference type="Proteomes" id="UP000291422">
    <property type="component" value="Unassembled WGS sequence"/>
</dbReference>
<evidence type="ECO:0000313" key="3">
    <source>
        <dbReference type="EMBL" id="RYN74462.1"/>
    </source>
</evidence>
<dbReference type="VEuPathDB" id="FungiDB:CC77DRAFT_1007923"/>
<dbReference type="InterPro" id="IPR046368">
    <property type="entry name" value="Tag1"/>
</dbReference>
<reference evidence="5" key="2">
    <citation type="journal article" date="2019" name="bioRxiv">
        <title>Genomics, evolutionary history and diagnostics of the Alternaria alternata species group including apple and Asian pear pathotypes.</title>
        <authorList>
            <person name="Armitage A.D."/>
            <person name="Cockerton H.M."/>
            <person name="Sreenivasaprasad S."/>
            <person name="Woodhall J.W."/>
            <person name="Lane C.R."/>
            <person name="Harrison R.J."/>
            <person name="Clarkson J.P."/>
        </authorList>
    </citation>
    <scope>NUCLEOTIDE SEQUENCE [LARGE SCALE GENOMIC DNA]</scope>
    <source>
        <strain evidence="5">FERA 1177</strain>
    </source>
</reference>
<dbReference type="EMBL" id="PDXD01000017">
    <property type="protein sequence ID" value="RYN74462.1"/>
    <property type="molecule type" value="Genomic_DNA"/>
</dbReference>
<keyword evidence="4" id="KW-1185">Reference proteome</keyword>
<dbReference type="Pfam" id="PF12505">
    <property type="entry name" value="DUF3712"/>
    <property type="match status" value="1"/>
</dbReference>
<dbReference type="EMBL" id="KV441476">
    <property type="protein sequence ID" value="OAG21588.1"/>
    <property type="molecule type" value="Genomic_DNA"/>
</dbReference>
<dbReference type="GeneID" id="29109096"/>
<dbReference type="KEGG" id="aalt:CC77DRAFT_1007923"/>
<evidence type="ECO:0000256" key="1">
    <source>
        <dbReference type="SAM" id="Phobius"/>
    </source>
</evidence>
<organism evidence="2 4">
    <name type="scientific">Alternaria alternata</name>
    <name type="common">Alternaria rot fungus</name>
    <name type="synonym">Torula alternata</name>
    <dbReference type="NCBI Taxonomy" id="5599"/>
    <lineage>
        <taxon>Eukaryota</taxon>
        <taxon>Fungi</taxon>
        <taxon>Dikarya</taxon>
        <taxon>Ascomycota</taxon>
        <taxon>Pezizomycotina</taxon>
        <taxon>Dothideomycetes</taxon>
        <taxon>Pleosporomycetidae</taxon>
        <taxon>Pleosporales</taxon>
        <taxon>Pleosporineae</taxon>
        <taxon>Pleosporaceae</taxon>
        <taxon>Alternaria</taxon>
        <taxon>Alternaria sect. Alternaria</taxon>
        <taxon>Alternaria alternata complex</taxon>
    </lineage>
</organism>
<reference evidence="2 4" key="1">
    <citation type="submission" date="2016-05" db="EMBL/GenBank/DDBJ databases">
        <title>Comparative analysis of secretome profiles of manganese(II)-oxidizing ascomycete fungi.</title>
        <authorList>
            <consortium name="DOE Joint Genome Institute"/>
            <person name="Zeiner C.A."/>
            <person name="Purvine S.O."/>
            <person name="Zink E.M."/>
            <person name="Wu S."/>
            <person name="Pasa-Tolic L."/>
            <person name="Chaput D.L."/>
            <person name="Haridas S."/>
            <person name="Grigoriev I.V."/>
            <person name="Santelli C.M."/>
            <person name="Hansel C.M."/>
        </authorList>
    </citation>
    <scope>NUCLEOTIDE SEQUENCE [LARGE SCALE GENOMIC DNA]</scope>
    <source>
        <strain evidence="2 4">SRC1lrK2f</strain>
    </source>
</reference>
<dbReference type="GO" id="GO:0000329">
    <property type="term" value="C:fungal-type vacuole membrane"/>
    <property type="evidence" value="ECO:0007669"/>
    <property type="project" value="InterPro"/>
</dbReference>
<protein>
    <submittedName>
        <fullName evidence="2">Uncharacterized protein</fullName>
    </submittedName>
</protein>
<feature type="transmembrane region" description="Helical" evidence="1">
    <location>
        <begin position="48"/>
        <end position="72"/>
    </location>
</feature>
<evidence type="ECO:0000313" key="4">
    <source>
        <dbReference type="Proteomes" id="UP000077248"/>
    </source>
</evidence>
<evidence type="ECO:0000313" key="5">
    <source>
        <dbReference type="Proteomes" id="UP000291422"/>
    </source>
</evidence>
<keyword evidence="1" id="KW-0812">Transmembrane</keyword>
<dbReference type="PANTHER" id="PTHR35895">
    <property type="entry name" value="CHROMOSOME 16, WHOLE GENOME SHOTGUN SEQUENCE"/>
    <property type="match status" value="1"/>
</dbReference>
<dbReference type="PANTHER" id="PTHR35895:SF1">
    <property type="entry name" value="LIPID-BINDING SERUM GLYCOPROTEIN C-TERMINAL DOMAIN-CONTAINING PROTEIN"/>
    <property type="match status" value="1"/>
</dbReference>
<keyword evidence="1" id="KW-1133">Transmembrane helix</keyword>
<dbReference type="AlphaFoldDB" id="A0A177DQE7"/>
<reference evidence="3" key="3">
    <citation type="journal article" date="2019" name="J. ISSAAS">
        <title>Genomics, evolutionary history and diagnostics of the Alternaria alternata species group including apple and Asian pear pathotypes.</title>
        <authorList>
            <person name="Armitage A.D."/>
            <person name="Cockerton H.M."/>
            <person name="Sreenivasaprasad S."/>
            <person name="Woodhall J."/>
            <person name="Lane C."/>
            <person name="Harrison R.J."/>
            <person name="Clarkson J.P."/>
        </authorList>
    </citation>
    <scope>NUCLEOTIDE SEQUENCE</scope>
    <source>
        <strain evidence="3">FERA 1177</strain>
    </source>
</reference>
<dbReference type="InterPro" id="IPR022185">
    <property type="entry name" value="DUF3712"/>
</dbReference>
<dbReference type="SUPFAM" id="SSF117070">
    <property type="entry name" value="LEA14-like"/>
    <property type="match status" value="1"/>
</dbReference>
<name>A0A177DQE7_ALTAL</name>
<proteinExistence type="predicted"/>
<evidence type="ECO:0000313" key="2">
    <source>
        <dbReference type="EMBL" id="OAG21588.1"/>
    </source>
</evidence>
<sequence length="356" mass="38581">MDDKTAGQARADDVYTTPQKKGGVINKLYPPGPTPGAKGRMKNHCRKFWWCDCLVLVIIVLVIVLPIIFVGVPKKAQHEINSSTIEVTSQEVTDPQADGIHLKIDTVIRSDSSYHPKIDAFRAGLSLEGQEPFLYVEIPEAKSEAETRITVDQDVKFANADAFSNYTRAVLDAETFEIHLDGKTTIHLSGLPSMDVDYNKVVTMKGLNKLSGLNIIDVRLLSGKDEILSDGSNLIANVTIPNPSVMTLDLGNVTMNLAVDGTPIGYALIPNVFLTPGENKFPLQSHVEQLTLLGLIQGKYKNGILPLQIVGNSSVKGDQHLTYYEDAIKSNTINLDLDAGPALAGIGINITSFGSS</sequence>
<dbReference type="OMA" id="AYPKIAQ"/>
<dbReference type="Proteomes" id="UP000077248">
    <property type="component" value="Unassembled WGS sequence"/>
</dbReference>
<keyword evidence="1" id="KW-0472">Membrane</keyword>
<dbReference type="RefSeq" id="XP_018387009.1">
    <property type="nucleotide sequence ID" value="XM_018523502.1"/>
</dbReference>